<keyword evidence="2" id="KW-1185">Reference proteome</keyword>
<sequence>MVDFSSIVSQARIFRSLLLVLMVDNFGRQESDLLENEKVIYRSCTKGKKTREQRKILQILEEKLNLWRFKTQYPGLGTIASYASRLLI</sequence>
<organism evidence="1 2">
    <name type="scientific">Populus alba x Populus x berolinensis</name>
    <dbReference type="NCBI Taxonomy" id="444605"/>
    <lineage>
        <taxon>Eukaryota</taxon>
        <taxon>Viridiplantae</taxon>
        <taxon>Streptophyta</taxon>
        <taxon>Embryophyta</taxon>
        <taxon>Tracheophyta</taxon>
        <taxon>Spermatophyta</taxon>
        <taxon>Magnoliopsida</taxon>
        <taxon>eudicotyledons</taxon>
        <taxon>Gunneridae</taxon>
        <taxon>Pentapetalae</taxon>
        <taxon>rosids</taxon>
        <taxon>fabids</taxon>
        <taxon>Malpighiales</taxon>
        <taxon>Salicaceae</taxon>
        <taxon>Saliceae</taxon>
        <taxon>Populus</taxon>
    </lineage>
</organism>
<accession>A0AAD6REA3</accession>
<dbReference type="Proteomes" id="UP001164929">
    <property type="component" value="Chromosome 2"/>
</dbReference>
<dbReference type="AlphaFoldDB" id="A0AAD6REA3"/>
<gene>
    <name evidence="1" type="ORF">NC653_006435</name>
</gene>
<reference evidence="1" key="1">
    <citation type="journal article" date="2023" name="Mol. Ecol. Resour.">
        <title>Chromosome-level genome assembly of a triploid poplar Populus alba 'Berolinensis'.</title>
        <authorList>
            <person name="Chen S."/>
            <person name="Yu Y."/>
            <person name="Wang X."/>
            <person name="Wang S."/>
            <person name="Zhang T."/>
            <person name="Zhou Y."/>
            <person name="He R."/>
            <person name="Meng N."/>
            <person name="Wang Y."/>
            <person name="Liu W."/>
            <person name="Liu Z."/>
            <person name="Liu J."/>
            <person name="Guo Q."/>
            <person name="Huang H."/>
            <person name="Sederoff R.R."/>
            <person name="Wang G."/>
            <person name="Qu G."/>
            <person name="Chen S."/>
        </authorList>
    </citation>
    <scope>NUCLEOTIDE SEQUENCE</scope>
    <source>
        <strain evidence="1">SC-2020</strain>
    </source>
</reference>
<name>A0AAD6REA3_9ROSI</name>
<comment type="caution">
    <text evidence="1">The sequence shown here is derived from an EMBL/GenBank/DDBJ whole genome shotgun (WGS) entry which is preliminary data.</text>
</comment>
<evidence type="ECO:0000313" key="1">
    <source>
        <dbReference type="EMBL" id="KAJ7007395.1"/>
    </source>
</evidence>
<protein>
    <submittedName>
        <fullName evidence="1">Uncharacterized protein</fullName>
    </submittedName>
</protein>
<dbReference type="EMBL" id="JAQIZT010000002">
    <property type="protein sequence ID" value="KAJ7007395.1"/>
    <property type="molecule type" value="Genomic_DNA"/>
</dbReference>
<evidence type="ECO:0000313" key="2">
    <source>
        <dbReference type="Proteomes" id="UP001164929"/>
    </source>
</evidence>
<proteinExistence type="predicted"/>